<evidence type="ECO:0000256" key="1">
    <source>
        <dbReference type="SAM" id="MobiDB-lite"/>
    </source>
</evidence>
<dbReference type="OrthoDB" id="8963556at2759"/>
<feature type="region of interest" description="Disordered" evidence="1">
    <location>
        <begin position="248"/>
        <end position="287"/>
    </location>
</feature>
<name>A0A553QFW5_9TELE</name>
<feature type="compositionally biased region" description="Basic and acidic residues" evidence="1">
    <location>
        <begin position="55"/>
        <end position="71"/>
    </location>
</feature>
<dbReference type="Proteomes" id="UP000316079">
    <property type="component" value="Unassembled WGS sequence"/>
</dbReference>
<feature type="compositionally biased region" description="Basic residues" evidence="1">
    <location>
        <begin position="104"/>
        <end position="113"/>
    </location>
</feature>
<keyword evidence="4" id="KW-1185">Reference proteome</keyword>
<feature type="compositionally biased region" description="Low complexity" evidence="1">
    <location>
        <begin position="1"/>
        <end position="22"/>
    </location>
</feature>
<comment type="caution">
    <text evidence="3">The sequence shown here is derived from an EMBL/GenBank/DDBJ whole genome shotgun (WGS) entry which is preliminary data.</text>
</comment>
<gene>
    <name evidence="3" type="ORF">DNTS_031188</name>
</gene>
<dbReference type="STRING" id="623744.A0A553QFW5"/>
<evidence type="ECO:0000313" key="3">
    <source>
        <dbReference type="EMBL" id="TRY88830.1"/>
    </source>
</evidence>
<accession>A0A553QFW5</accession>
<feature type="non-terminal residue" evidence="3">
    <location>
        <position position="393"/>
    </location>
</feature>
<evidence type="ECO:0000313" key="4">
    <source>
        <dbReference type="Proteomes" id="UP000316079"/>
    </source>
</evidence>
<organism evidence="3 4">
    <name type="scientific">Danionella cerebrum</name>
    <dbReference type="NCBI Taxonomy" id="2873325"/>
    <lineage>
        <taxon>Eukaryota</taxon>
        <taxon>Metazoa</taxon>
        <taxon>Chordata</taxon>
        <taxon>Craniata</taxon>
        <taxon>Vertebrata</taxon>
        <taxon>Euteleostomi</taxon>
        <taxon>Actinopterygii</taxon>
        <taxon>Neopterygii</taxon>
        <taxon>Teleostei</taxon>
        <taxon>Ostariophysi</taxon>
        <taxon>Cypriniformes</taxon>
        <taxon>Danionidae</taxon>
        <taxon>Danioninae</taxon>
        <taxon>Danionella</taxon>
    </lineage>
</organism>
<dbReference type="EMBL" id="SRMA01026019">
    <property type="protein sequence ID" value="TRY88830.1"/>
    <property type="molecule type" value="Genomic_DNA"/>
</dbReference>
<evidence type="ECO:0000259" key="2">
    <source>
        <dbReference type="Pfam" id="PF24556"/>
    </source>
</evidence>
<feature type="region of interest" description="Disordered" evidence="1">
    <location>
        <begin position="1"/>
        <end position="211"/>
    </location>
</feature>
<feature type="compositionally biased region" description="Polar residues" evidence="1">
    <location>
        <begin position="263"/>
        <end position="274"/>
    </location>
</feature>
<proteinExistence type="predicted"/>
<feature type="compositionally biased region" description="Pro residues" evidence="1">
    <location>
        <begin position="135"/>
        <end position="164"/>
    </location>
</feature>
<dbReference type="InterPro" id="IPR057772">
    <property type="entry name" value="SH3_Myo18a"/>
</dbReference>
<dbReference type="Pfam" id="PF24556">
    <property type="entry name" value="SH3_Myosin-XVIIIa"/>
    <property type="match status" value="1"/>
</dbReference>
<protein>
    <recommendedName>
        <fullName evidence="2">Unconventional myosin-XVIIIa SH3 domain-containing protein</fullName>
    </recommendedName>
</protein>
<feature type="domain" description="Unconventional myosin-XVIIIa SH3" evidence="2">
    <location>
        <begin position="329"/>
        <end position="392"/>
    </location>
</feature>
<sequence>MKSESENSTSESQTSASGSGSAVQTRGEPSNPEKPVVVDQGSNGSVNGRPGSVETKIEQNPRNKPRNEEKSLTSAPRTNCPVKPGSSVDGDALAVGLTSLMGRARTKEHRARSRATELKEAQEEIMEANSSEPQPSVPPKPDPLAPPVGFLPPKPNLLSPPAPKPNSSSQTVPKPDLGTPPATSKPKLSPLLVPKPDPLAPPTGFLPAPKRDPFPAVPGFIPKPKVDPLAPPAGFIPVPRAAAIRKPEVRGPSKPLAAPAGKLSQSSPITNQQAGLAAASMVGSEAVPSPENLKHLEQTLTTERPPAKPAEDPVAILQAAHEAASLSKVKTEEQLSAEKAWYNTEKVLLVHKDGFSLATQLQTDAGSLSEGKVKIRLEHDGTILEVDEDDVEK</sequence>
<dbReference type="AlphaFoldDB" id="A0A553QFW5"/>
<reference evidence="3 4" key="1">
    <citation type="journal article" date="2019" name="Sci. Data">
        <title>Hybrid genome assembly and annotation of Danionella translucida.</title>
        <authorList>
            <person name="Kadobianskyi M."/>
            <person name="Schulze L."/>
            <person name="Schuelke M."/>
            <person name="Judkewitz B."/>
        </authorList>
    </citation>
    <scope>NUCLEOTIDE SEQUENCE [LARGE SCALE GENOMIC DNA]</scope>
    <source>
        <strain evidence="3 4">Bolton</strain>
    </source>
</reference>